<feature type="non-terminal residue" evidence="1">
    <location>
        <position position="35"/>
    </location>
</feature>
<organism evidence="1">
    <name type="scientific">marine sediment metagenome</name>
    <dbReference type="NCBI Taxonomy" id="412755"/>
    <lineage>
        <taxon>unclassified sequences</taxon>
        <taxon>metagenomes</taxon>
        <taxon>ecological metagenomes</taxon>
    </lineage>
</organism>
<sequence length="35" mass="4326">MKIKRINRKDYLLVEIISRDKKYLEGMNKYEHAQT</sequence>
<proteinExistence type="predicted"/>
<gene>
    <name evidence="1" type="ORF">S06H3_65996</name>
</gene>
<comment type="caution">
    <text evidence="1">The sequence shown here is derived from an EMBL/GenBank/DDBJ whole genome shotgun (WGS) entry which is preliminary data.</text>
</comment>
<accession>X1Q3A3</accession>
<dbReference type="EMBL" id="BARV01044718">
    <property type="protein sequence ID" value="GAI62708.1"/>
    <property type="molecule type" value="Genomic_DNA"/>
</dbReference>
<protein>
    <submittedName>
        <fullName evidence="1">Uncharacterized protein</fullName>
    </submittedName>
</protein>
<dbReference type="AlphaFoldDB" id="X1Q3A3"/>
<evidence type="ECO:0000313" key="1">
    <source>
        <dbReference type="EMBL" id="GAI62708.1"/>
    </source>
</evidence>
<name>X1Q3A3_9ZZZZ</name>
<reference evidence="1" key="1">
    <citation type="journal article" date="2014" name="Front. Microbiol.">
        <title>High frequency of phylogenetically diverse reductive dehalogenase-homologous genes in deep subseafloor sedimentary metagenomes.</title>
        <authorList>
            <person name="Kawai M."/>
            <person name="Futagami T."/>
            <person name="Toyoda A."/>
            <person name="Takaki Y."/>
            <person name="Nishi S."/>
            <person name="Hori S."/>
            <person name="Arai W."/>
            <person name="Tsubouchi T."/>
            <person name="Morono Y."/>
            <person name="Uchiyama I."/>
            <person name="Ito T."/>
            <person name="Fujiyama A."/>
            <person name="Inagaki F."/>
            <person name="Takami H."/>
        </authorList>
    </citation>
    <scope>NUCLEOTIDE SEQUENCE</scope>
    <source>
        <strain evidence="1">Expedition CK06-06</strain>
    </source>
</reference>